<evidence type="ECO:0000313" key="12">
    <source>
        <dbReference type="Ensembl" id="ENSCSRP00000023100.1"/>
    </source>
</evidence>
<evidence type="ECO:0000256" key="4">
    <source>
        <dbReference type="ARBA" id="ARBA00022692"/>
    </source>
</evidence>
<feature type="transmembrane region" description="Helical" evidence="10">
    <location>
        <begin position="264"/>
        <end position="284"/>
    </location>
</feature>
<dbReference type="PROSITE" id="PS00237">
    <property type="entry name" value="G_PROTEIN_RECEP_F1_1"/>
    <property type="match status" value="1"/>
</dbReference>
<evidence type="ECO:0000256" key="1">
    <source>
        <dbReference type="ARBA" id="ARBA00002936"/>
    </source>
</evidence>
<dbReference type="GO" id="GO:0004930">
    <property type="term" value="F:G protein-coupled receptor activity"/>
    <property type="evidence" value="ECO:0007669"/>
    <property type="project" value="UniProtKB-KW"/>
</dbReference>
<comment type="similarity">
    <text evidence="9">Belongs to the G-protein coupled receptor 1 family.</text>
</comment>
<dbReference type="Proteomes" id="UP000694403">
    <property type="component" value="Unplaced"/>
</dbReference>
<feature type="transmembrane region" description="Helical" evidence="10">
    <location>
        <begin position="91"/>
        <end position="109"/>
    </location>
</feature>
<keyword evidence="5 10" id="KW-0552">Olfaction</keyword>
<keyword evidence="3 10" id="KW-0716">Sensory transduction</keyword>
<keyword evidence="8 9" id="KW-0807">Transducer</keyword>
<evidence type="ECO:0000256" key="10">
    <source>
        <dbReference type="RuleBase" id="RU363047"/>
    </source>
</evidence>
<feature type="transmembrane region" description="Helical" evidence="10">
    <location>
        <begin position="129"/>
        <end position="151"/>
    </location>
</feature>
<dbReference type="InterPro" id="IPR017452">
    <property type="entry name" value="GPCR_Rhodpsn_7TM"/>
</dbReference>
<evidence type="ECO:0000259" key="11">
    <source>
        <dbReference type="PROSITE" id="PS50262"/>
    </source>
</evidence>
<evidence type="ECO:0000256" key="2">
    <source>
        <dbReference type="ARBA" id="ARBA00004141"/>
    </source>
</evidence>
<dbReference type="FunFam" id="1.20.1070.10:FF:000006">
    <property type="entry name" value="Olfactory receptor"/>
    <property type="match status" value="1"/>
</dbReference>
<feature type="transmembrane region" description="Helical" evidence="10">
    <location>
        <begin position="231"/>
        <end position="252"/>
    </location>
</feature>
<keyword evidence="4 9" id="KW-0812">Transmembrane</keyword>
<feature type="domain" description="G-protein coupled receptors family 1 profile" evidence="11">
    <location>
        <begin position="72"/>
        <end position="323"/>
    </location>
</feature>
<dbReference type="InterPro" id="IPR050402">
    <property type="entry name" value="OR51/52/56-like"/>
</dbReference>
<dbReference type="AlphaFoldDB" id="A0A8C3XTK8"/>
<keyword evidence="9" id="KW-0675">Receptor</keyword>
<keyword evidence="6 10" id="KW-1133">Transmembrane helix</keyword>
<dbReference type="CDD" id="cd15950">
    <property type="entry name" value="7tmA_OR52I-like"/>
    <property type="match status" value="1"/>
</dbReference>
<protein>
    <recommendedName>
        <fullName evidence="10">Olfactory receptor</fullName>
    </recommendedName>
</protein>
<evidence type="ECO:0000256" key="8">
    <source>
        <dbReference type="ARBA" id="ARBA00023224"/>
    </source>
</evidence>
<feature type="transmembrane region" description="Helical" evidence="10">
    <location>
        <begin position="56"/>
        <end position="79"/>
    </location>
</feature>
<comment type="subcellular location">
    <subcellularLocation>
        <location evidence="10">Cell membrane</location>
        <topology evidence="10">Multi-pass membrane protein</topology>
    </subcellularLocation>
    <subcellularLocation>
        <location evidence="2">Membrane</location>
        <topology evidence="2">Multi-pass membrane protein</topology>
    </subcellularLocation>
</comment>
<dbReference type="PANTHER" id="PTHR26450">
    <property type="entry name" value="OLFACTORY RECEPTOR 56B1-RELATED"/>
    <property type="match status" value="1"/>
</dbReference>
<organism evidence="12 13">
    <name type="scientific">Chelydra serpentina</name>
    <name type="common">Snapping turtle</name>
    <name type="synonym">Testudo serpentina</name>
    <dbReference type="NCBI Taxonomy" id="8475"/>
    <lineage>
        <taxon>Eukaryota</taxon>
        <taxon>Metazoa</taxon>
        <taxon>Chordata</taxon>
        <taxon>Craniata</taxon>
        <taxon>Vertebrata</taxon>
        <taxon>Euteleostomi</taxon>
        <taxon>Archelosauria</taxon>
        <taxon>Testudinata</taxon>
        <taxon>Testudines</taxon>
        <taxon>Cryptodira</taxon>
        <taxon>Durocryptodira</taxon>
        <taxon>Americhelydia</taxon>
        <taxon>Chelydroidea</taxon>
        <taxon>Chelydridae</taxon>
        <taxon>Chelydra</taxon>
    </lineage>
</organism>
<feature type="transmembrane region" description="Helical" evidence="10">
    <location>
        <begin position="172"/>
        <end position="194"/>
    </location>
</feature>
<comment type="function">
    <text evidence="1">Odorant receptor.</text>
</comment>
<proteinExistence type="inferred from homology"/>
<name>A0A8C3XTK8_CHESE</name>
<evidence type="ECO:0000256" key="7">
    <source>
        <dbReference type="ARBA" id="ARBA00023136"/>
    </source>
</evidence>
<keyword evidence="7 10" id="KW-0472">Membrane</keyword>
<dbReference type="SUPFAM" id="SSF81321">
    <property type="entry name" value="Family A G protein-coupled receptor-like"/>
    <property type="match status" value="1"/>
</dbReference>
<dbReference type="PROSITE" id="PS50262">
    <property type="entry name" value="G_PROTEIN_RECEP_F1_2"/>
    <property type="match status" value="1"/>
</dbReference>
<evidence type="ECO:0000256" key="5">
    <source>
        <dbReference type="ARBA" id="ARBA00022725"/>
    </source>
</evidence>
<dbReference type="GO" id="GO:0004984">
    <property type="term" value="F:olfactory receptor activity"/>
    <property type="evidence" value="ECO:0007669"/>
    <property type="project" value="InterPro"/>
</dbReference>
<evidence type="ECO:0000313" key="13">
    <source>
        <dbReference type="Proteomes" id="UP000694403"/>
    </source>
</evidence>
<reference evidence="12" key="2">
    <citation type="submission" date="2025-09" db="UniProtKB">
        <authorList>
            <consortium name="Ensembl"/>
        </authorList>
    </citation>
    <scope>IDENTIFICATION</scope>
</reference>
<dbReference type="PRINTS" id="PR00245">
    <property type="entry name" value="OLFACTORYR"/>
</dbReference>
<dbReference type="PANTHER" id="PTHR26450:SF177">
    <property type="entry name" value="OLFACTORY RECEPTOR 52I1-RELATED"/>
    <property type="match status" value="1"/>
</dbReference>
<dbReference type="Ensembl" id="ENSCSRT00000024111.1">
    <property type="protein sequence ID" value="ENSCSRP00000023100.1"/>
    <property type="gene ID" value="ENSCSRG00000017376.1"/>
</dbReference>
<dbReference type="Gene3D" id="1.20.1070.10">
    <property type="entry name" value="Rhodopsin 7-helix transmembrane proteins"/>
    <property type="match status" value="1"/>
</dbReference>
<dbReference type="Pfam" id="PF13853">
    <property type="entry name" value="7tm_4"/>
    <property type="match status" value="1"/>
</dbReference>
<feature type="transmembrane region" description="Helical" evidence="10">
    <location>
        <begin position="304"/>
        <end position="323"/>
    </location>
</feature>
<evidence type="ECO:0000256" key="3">
    <source>
        <dbReference type="ARBA" id="ARBA00022606"/>
    </source>
</evidence>
<dbReference type="PRINTS" id="PR00237">
    <property type="entry name" value="GPCRRHODOPSN"/>
</dbReference>
<keyword evidence="10" id="KW-1003">Cell membrane</keyword>
<dbReference type="GO" id="GO:0005886">
    <property type="term" value="C:plasma membrane"/>
    <property type="evidence" value="ECO:0007669"/>
    <property type="project" value="UniProtKB-SubCell"/>
</dbReference>
<sequence length="345" mass="37839">MGDRGGSLDDDLFCSFLLGHLETNVFEMALAPSNRTNSSSSSFSLMGIPGLEASHVWMGIPFCSMYIIALLGNSMILLIVRLDQTLHEPMYYFLCMLAVIDLVMATSIVPKMLGIFWLNSVEIAFDACFTQMFFVHSVTAVESGVLLAMAFDRYVAICYPLRYQAILTGQKVTQIGLAILLRAALVMTPVTWMVKHLPYCGSKVIAHSYCEQMAVVKLACADPQAINQCGVVGSTLIVGTDTAFISVSYGMILRAVLRLAEKKARLKAIGTCGSHLCVMLLYYVPGMASIYTQSFGQGVARRSQVLLADLYLTLPPMLNPVIYSMRTKQVKDAVLKVFGPKKHPV</sequence>
<dbReference type="InterPro" id="IPR000725">
    <property type="entry name" value="Olfact_rcpt"/>
</dbReference>
<reference evidence="12" key="1">
    <citation type="submission" date="2025-08" db="UniProtKB">
        <authorList>
            <consortium name="Ensembl"/>
        </authorList>
    </citation>
    <scope>IDENTIFICATION</scope>
</reference>
<keyword evidence="9" id="KW-0297">G-protein coupled receptor</keyword>
<evidence type="ECO:0000256" key="9">
    <source>
        <dbReference type="RuleBase" id="RU000688"/>
    </source>
</evidence>
<dbReference type="InterPro" id="IPR000276">
    <property type="entry name" value="GPCR_Rhodpsn"/>
</dbReference>
<keyword evidence="13" id="KW-1185">Reference proteome</keyword>
<evidence type="ECO:0000256" key="6">
    <source>
        <dbReference type="ARBA" id="ARBA00022989"/>
    </source>
</evidence>
<accession>A0A8C3XTK8</accession>